<sequence length="490" mass="53956">MKNEPNFEIFHCAFSSRVEIAAALAGALGPSPQDFERLKEACLALEATIFEIGQGDVEDRYRAYHTAIAIFVPLAEWKYAIRNAEPDAQRFLNAAKLKASEVDRSLSFATDERLAAFLGQVEGLKSVNELTAIQDQLKRWTLPLLLFANLPGRGFGRIRIPVPDGSPEEPEKLETTVAFLKFDIDGEPAKYLNHLKPGTAYDLTIEVRVLNWPKGASVLSLTPVTVDIRERHWLPDFRFEKPEGDGPFILTGTGRAILEVAHSFGSRPYEFLYAAEFDDTSNCRDVAIVGHRRLLLEGTDVALNPLTGFSNVDRHLLGVRDKLRRFPGLHSGDIANTMIVLAGLGNIAAQALKGGLFEAGTSERQFQNKASEMLRNRGDIGEHLQGHPEAASGITDLTFRDIPIELKVENNKVLFPKDFSEFFDQTAAYAIGLGKRIGVLAVLESSPKSAPVGIVEDDIEVFFPQTGQSQIAIVVVVVRGGFPKPSSYSR</sequence>
<protein>
    <submittedName>
        <fullName evidence="1">Uncharacterized protein</fullName>
    </submittedName>
</protein>
<dbReference type="EMBL" id="CAADFN010000027">
    <property type="protein sequence ID" value="VFK16912.1"/>
    <property type="molecule type" value="Genomic_DNA"/>
</dbReference>
<accession>A0A450WIQ9</accession>
<reference evidence="1" key="1">
    <citation type="submission" date="2019-02" db="EMBL/GenBank/DDBJ databases">
        <authorList>
            <person name="Gruber-Vodicka R. H."/>
            <person name="Seah K. B. B."/>
        </authorList>
    </citation>
    <scope>NUCLEOTIDE SEQUENCE</scope>
    <source>
        <strain evidence="1">BECK_BY7</strain>
    </source>
</reference>
<gene>
    <name evidence="1" type="ORF">BECKLFY1418C_GA0070996_102711</name>
</gene>
<organism evidence="1">
    <name type="scientific">Candidatus Kentrum sp. LFY</name>
    <dbReference type="NCBI Taxonomy" id="2126342"/>
    <lineage>
        <taxon>Bacteria</taxon>
        <taxon>Pseudomonadati</taxon>
        <taxon>Pseudomonadota</taxon>
        <taxon>Gammaproteobacteria</taxon>
        <taxon>Candidatus Kentrum</taxon>
    </lineage>
</organism>
<evidence type="ECO:0000313" key="1">
    <source>
        <dbReference type="EMBL" id="VFK16912.1"/>
    </source>
</evidence>
<dbReference type="AlphaFoldDB" id="A0A450WIQ9"/>
<name>A0A450WIQ9_9GAMM</name>
<proteinExistence type="predicted"/>